<comment type="function">
    <text evidence="6">Catalyzes the adenylation by ATP of the carboxyl group of the C-terminal glycine of sulfur carrier protein MoaD.</text>
</comment>
<dbReference type="HOGENOM" id="CLU_013325_10_0_5"/>
<evidence type="ECO:0000256" key="7">
    <source>
        <dbReference type="ARBA" id="ARBA00063809"/>
    </source>
</evidence>
<evidence type="ECO:0000256" key="11">
    <source>
        <dbReference type="ARBA" id="ARBA00075328"/>
    </source>
</evidence>
<dbReference type="GO" id="GO:0008146">
    <property type="term" value="F:sulfotransferase activity"/>
    <property type="evidence" value="ECO:0007669"/>
    <property type="project" value="TreeGrafter"/>
</dbReference>
<dbReference type="PANTHER" id="PTHR10953:SF102">
    <property type="entry name" value="ADENYLYLTRANSFERASE AND SULFURTRANSFERASE MOCS3"/>
    <property type="match status" value="1"/>
</dbReference>
<dbReference type="Pfam" id="PF00899">
    <property type="entry name" value="ThiF"/>
    <property type="match status" value="1"/>
</dbReference>
<evidence type="ECO:0000256" key="3">
    <source>
        <dbReference type="ARBA" id="ARBA00022741"/>
    </source>
</evidence>
<dbReference type="GO" id="GO:0005829">
    <property type="term" value="C:cytosol"/>
    <property type="evidence" value="ECO:0007669"/>
    <property type="project" value="TreeGrafter"/>
</dbReference>
<protein>
    <recommendedName>
        <fullName evidence="9">Molybdopterin-synthase adenylyltransferase</fullName>
        <ecNumber evidence="8">2.7.7.80</ecNumber>
    </recommendedName>
    <alternativeName>
        <fullName evidence="12">MoaD protein adenylase</fullName>
    </alternativeName>
    <alternativeName>
        <fullName evidence="10">Molybdopterin-converting factor subunit 1 adenylase</fullName>
    </alternativeName>
    <alternativeName>
        <fullName evidence="11">Sulfur carrier protein MoaD adenylyltransferase</fullName>
    </alternativeName>
</protein>
<feature type="domain" description="THIF-type NAD/FAD binding fold" evidence="13">
    <location>
        <begin position="22"/>
        <end position="256"/>
    </location>
</feature>
<evidence type="ECO:0000256" key="9">
    <source>
        <dbReference type="ARBA" id="ARBA00073635"/>
    </source>
</evidence>
<dbReference type="CDD" id="cd00757">
    <property type="entry name" value="ThiF_MoeB_HesA_family"/>
    <property type="match status" value="1"/>
</dbReference>
<dbReference type="FunFam" id="3.40.50.720:FF:000033">
    <property type="entry name" value="Adenylyltransferase and sulfurtransferase MOCS3"/>
    <property type="match status" value="1"/>
</dbReference>
<dbReference type="Gene3D" id="3.40.50.720">
    <property type="entry name" value="NAD(P)-binding Rossmann-like Domain"/>
    <property type="match status" value="1"/>
</dbReference>
<dbReference type="EMBL" id="CP004373">
    <property type="protein sequence ID" value="AHK72259.1"/>
    <property type="molecule type" value="Genomic_DNA"/>
</dbReference>
<evidence type="ECO:0000256" key="12">
    <source>
        <dbReference type="ARBA" id="ARBA00078531"/>
    </source>
</evidence>
<dbReference type="Proteomes" id="UP000031656">
    <property type="component" value="Chromosome"/>
</dbReference>
<dbReference type="GO" id="GO:0061605">
    <property type="term" value="F:molybdopterin-synthase adenylyltransferase activity"/>
    <property type="evidence" value="ECO:0007669"/>
    <property type="project" value="UniProtKB-EC"/>
</dbReference>
<organism evidence="14 15">
    <name type="scientific">Gluconobacter oxydans DSM 3504</name>
    <dbReference type="NCBI Taxonomy" id="1288313"/>
    <lineage>
        <taxon>Bacteria</taxon>
        <taxon>Pseudomonadati</taxon>
        <taxon>Pseudomonadota</taxon>
        <taxon>Alphaproteobacteria</taxon>
        <taxon>Acetobacterales</taxon>
        <taxon>Acetobacteraceae</taxon>
        <taxon>Gluconobacter</taxon>
    </lineage>
</organism>
<comment type="catalytic activity">
    <reaction evidence="5">
        <text>[molybdopterin-synthase sulfur-carrier protein]-C-terminal Gly-Gly + ATP + H(+) = [molybdopterin-synthase sulfur-carrier protein]-C-terminal Gly-Gly-AMP + diphosphate</text>
        <dbReference type="Rhea" id="RHEA:43616"/>
        <dbReference type="Rhea" id="RHEA-COMP:12159"/>
        <dbReference type="Rhea" id="RHEA-COMP:12202"/>
        <dbReference type="ChEBI" id="CHEBI:15378"/>
        <dbReference type="ChEBI" id="CHEBI:30616"/>
        <dbReference type="ChEBI" id="CHEBI:33019"/>
        <dbReference type="ChEBI" id="CHEBI:90618"/>
        <dbReference type="ChEBI" id="CHEBI:90778"/>
        <dbReference type="EC" id="2.7.7.80"/>
    </reaction>
</comment>
<sequence>MKVSNYHHFMDMNFSDHELERYSRHILLPQVGAIGQARLSGASVLVVGAGGLGAPLLQQLAASGIGRIGIMDDDRVDLSNLQRQVLYGTDDIGAFKVEAATKRLKALNPLVTVSPHPLRATGTTLDALVPQYDLVCDGTDNVATRLAVSDACVRQGRSLVSGAVQGFSGQLAVFRPQKGGPCYRCLFPEAAQTEAPNCGMSGVLGAATGVMGSLMAVEVMREVIGLEGTDQTRVSLWDALSGTMESFVLKRDPACQIHHDERVPG</sequence>
<evidence type="ECO:0000256" key="1">
    <source>
        <dbReference type="ARBA" id="ARBA00009919"/>
    </source>
</evidence>
<keyword evidence="4" id="KW-0067">ATP-binding</keyword>
<evidence type="ECO:0000313" key="15">
    <source>
        <dbReference type="Proteomes" id="UP000031656"/>
    </source>
</evidence>
<dbReference type="KEGG" id="goy:GLS_c23900"/>
<dbReference type="PANTHER" id="PTHR10953">
    <property type="entry name" value="UBIQUITIN-ACTIVATING ENZYME E1"/>
    <property type="match status" value="1"/>
</dbReference>
<dbReference type="AlphaFoldDB" id="A0A067Z7A6"/>
<comment type="similarity">
    <text evidence="1">Belongs to the HesA/MoeB/ThiF family.</text>
</comment>
<evidence type="ECO:0000256" key="10">
    <source>
        <dbReference type="ARBA" id="ARBA00075110"/>
    </source>
</evidence>
<dbReference type="InterPro" id="IPR000594">
    <property type="entry name" value="ThiF_NAD_FAD-bd"/>
</dbReference>
<evidence type="ECO:0000256" key="5">
    <source>
        <dbReference type="ARBA" id="ARBA00052218"/>
    </source>
</evidence>
<dbReference type="GO" id="GO:0005524">
    <property type="term" value="F:ATP binding"/>
    <property type="evidence" value="ECO:0007669"/>
    <property type="project" value="UniProtKB-KW"/>
</dbReference>
<dbReference type="EC" id="2.7.7.80" evidence="8"/>
<gene>
    <name evidence="14" type="ORF">GLS_c23900</name>
</gene>
<dbReference type="GO" id="GO:0008641">
    <property type="term" value="F:ubiquitin-like modifier activating enzyme activity"/>
    <property type="evidence" value="ECO:0007669"/>
    <property type="project" value="InterPro"/>
</dbReference>
<dbReference type="SUPFAM" id="SSF69572">
    <property type="entry name" value="Activating enzymes of the ubiquitin-like proteins"/>
    <property type="match status" value="1"/>
</dbReference>
<evidence type="ECO:0000313" key="14">
    <source>
        <dbReference type="EMBL" id="AHK72259.1"/>
    </source>
</evidence>
<keyword evidence="2" id="KW-0808">Transferase</keyword>
<evidence type="ECO:0000259" key="13">
    <source>
        <dbReference type="Pfam" id="PF00899"/>
    </source>
</evidence>
<dbReference type="InterPro" id="IPR045886">
    <property type="entry name" value="ThiF/MoeB/HesA"/>
</dbReference>
<evidence type="ECO:0000256" key="6">
    <source>
        <dbReference type="ARBA" id="ARBA00055169"/>
    </source>
</evidence>
<dbReference type="GO" id="GO:0004792">
    <property type="term" value="F:thiosulfate-cyanide sulfurtransferase activity"/>
    <property type="evidence" value="ECO:0007669"/>
    <property type="project" value="TreeGrafter"/>
</dbReference>
<evidence type="ECO:0000256" key="2">
    <source>
        <dbReference type="ARBA" id="ARBA00022679"/>
    </source>
</evidence>
<accession>A0A067Z7A6</accession>
<reference evidence="14 15" key="1">
    <citation type="journal article" date="2015" name="Appl. Microbiol. Biotechnol.">
        <title>The consequence of an additional NADH dehydrogenase paralog on the growth of Gluconobacter oxydans DSM3504.</title>
        <authorList>
            <person name="Kostner D."/>
            <person name="Luchterhand B."/>
            <person name="Junker A."/>
            <person name="Volland S."/>
            <person name="Daniel R."/>
            <person name="Buchs J."/>
            <person name="Liebl W."/>
            <person name="Ehrenreich A."/>
        </authorList>
    </citation>
    <scope>NUCLEOTIDE SEQUENCE [LARGE SCALE GENOMIC DNA]</scope>
    <source>
        <strain evidence="14">DSM 3504</strain>
    </source>
</reference>
<evidence type="ECO:0000256" key="4">
    <source>
        <dbReference type="ARBA" id="ARBA00022840"/>
    </source>
</evidence>
<comment type="subunit">
    <text evidence="7">Homodimer. Forms a stable heterotetrameric complex of 2 MoeB and 2 MoaD during adenylation of MoaD.</text>
</comment>
<proteinExistence type="inferred from homology"/>
<keyword evidence="3" id="KW-0547">Nucleotide-binding</keyword>
<name>A0A067Z7A6_GLUOY</name>
<dbReference type="InterPro" id="IPR035985">
    <property type="entry name" value="Ubiquitin-activating_enz"/>
</dbReference>
<evidence type="ECO:0000256" key="8">
    <source>
        <dbReference type="ARBA" id="ARBA00066884"/>
    </source>
</evidence>